<organism evidence="1 2">
    <name type="scientific">Trebonia kvetii</name>
    <dbReference type="NCBI Taxonomy" id="2480626"/>
    <lineage>
        <taxon>Bacteria</taxon>
        <taxon>Bacillati</taxon>
        <taxon>Actinomycetota</taxon>
        <taxon>Actinomycetes</taxon>
        <taxon>Streptosporangiales</taxon>
        <taxon>Treboniaceae</taxon>
        <taxon>Trebonia</taxon>
    </lineage>
</organism>
<dbReference type="OrthoDB" id="3296614at2"/>
<gene>
    <name evidence="1" type="ORF">EAS64_36545</name>
</gene>
<dbReference type="AlphaFoldDB" id="A0A6P2BRS7"/>
<proteinExistence type="predicted"/>
<evidence type="ECO:0000313" key="2">
    <source>
        <dbReference type="Proteomes" id="UP000460272"/>
    </source>
</evidence>
<name>A0A6P2BRS7_9ACTN</name>
<keyword evidence="2" id="KW-1185">Reference proteome</keyword>
<comment type="caution">
    <text evidence="1">The sequence shown here is derived from an EMBL/GenBank/DDBJ whole genome shotgun (WGS) entry which is preliminary data.</text>
</comment>
<dbReference type="EMBL" id="RPFW01000008">
    <property type="protein sequence ID" value="TVZ00936.1"/>
    <property type="molecule type" value="Genomic_DNA"/>
</dbReference>
<evidence type="ECO:0000313" key="1">
    <source>
        <dbReference type="EMBL" id="TVZ00936.1"/>
    </source>
</evidence>
<reference evidence="1 2" key="1">
    <citation type="submission" date="2018-11" db="EMBL/GenBank/DDBJ databases">
        <title>Trebonia kvetii gen.nov., sp.nov., a novel acidophilic actinobacterium, and proposal of the new actinobacterial family Treboniaceae fam. nov.</title>
        <authorList>
            <person name="Rapoport D."/>
            <person name="Sagova-Mareckova M."/>
            <person name="Sedlacek I."/>
            <person name="Provaznik J."/>
            <person name="Kralova S."/>
            <person name="Pavlinic D."/>
            <person name="Benes V."/>
            <person name="Kopecky J."/>
        </authorList>
    </citation>
    <scope>NUCLEOTIDE SEQUENCE [LARGE SCALE GENOMIC DNA]</scope>
    <source>
        <strain evidence="1 2">15Tr583</strain>
    </source>
</reference>
<sequence>MSRAAILEERYRSRLPATLDELAGPGHGTVQLPAHIAWSGLTAFDVDRAPLCASMYQVVLTEGLQEDLAAYLNRGLLLRHWPMLRMVVGRVIREVWEAAFPELIEGVPVRP</sequence>
<protein>
    <submittedName>
        <fullName evidence="1">Uncharacterized protein</fullName>
    </submittedName>
</protein>
<dbReference type="Proteomes" id="UP000460272">
    <property type="component" value="Unassembled WGS sequence"/>
</dbReference>
<accession>A0A6P2BRS7</accession>